<dbReference type="OrthoDB" id="431537at2759"/>
<dbReference type="Proteomes" id="UP000649617">
    <property type="component" value="Unassembled WGS sequence"/>
</dbReference>
<organism evidence="2 3">
    <name type="scientific">Symbiodinium pilosum</name>
    <name type="common">Dinoflagellate</name>
    <dbReference type="NCBI Taxonomy" id="2952"/>
    <lineage>
        <taxon>Eukaryota</taxon>
        <taxon>Sar</taxon>
        <taxon>Alveolata</taxon>
        <taxon>Dinophyceae</taxon>
        <taxon>Suessiales</taxon>
        <taxon>Symbiodiniaceae</taxon>
        <taxon>Symbiodinium</taxon>
    </lineage>
</organism>
<feature type="region of interest" description="Disordered" evidence="1">
    <location>
        <begin position="189"/>
        <end position="218"/>
    </location>
</feature>
<sequence>MIIDGVEPTPDSSLKELKQACKFLGVGVTGSKALLWQRLKREAAETKLKTTVEISKSIEREYEREPKGPKPVYEPTPEERAKHNLTHRELGPDEGGAPSPKRGVETLGSVEESEGTRQRMDEGTTEVKERPEKQHKASQVKQRNEEVAELRSVKEVEKFLRKEEPRYHADEDVELEEFDELEAEFELDEVEDGDYSGDDEGDAGAVSLPSWSRVFEDGPPKLEEDVMIEVDRQARETELTRLEKMGVLKQIEIVCGKGEDA</sequence>
<feature type="region of interest" description="Disordered" evidence="1">
    <location>
        <begin position="54"/>
        <end position="147"/>
    </location>
</feature>
<evidence type="ECO:0008006" key="4">
    <source>
        <dbReference type="Google" id="ProtNLM"/>
    </source>
</evidence>
<feature type="compositionally biased region" description="Basic and acidic residues" evidence="1">
    <location>
        <begin position="77"/>
        <end position="91"/>
    </location>
</feature>
<feature type="compositionally biased region" description="Basic and acidic residues" evidence="1">
    <location>
        <begin position="54"/>
        <end position="68"/>
    </location>
</feature>
<feature type="compositionally biased region" description="Acidic residues" evidence="1">
    <location>
        <begin position="189"/>
        <end position="202"/>
    </location>
</feature>
<keyword evidence="3" id="KW-1185">Reference proteome</keyword>
<reference evidence="2" key="1">
    <citation type="submission" date="2021-02" db="EMBL/GenBank/DDBJ databases">
        <authorList>
            <person name="Dougan E. K."/>
            <person name="Rhodes N."/>
            <person name="Thang M."/>
            <person name="Chan C."/>
        </authorList>
    </citation>
    <scope>NUCLEOTIDE SEQUENCE</scope>
</reference>
<proteinExistence type="predicted"/>
<dbReference type="EMBL" id="CAJNIZ010009837">
    <property type="protein sequence ID" value="CAE7289193.1"/>
    <property type="molecule type" value="Genomic_DNA"/>
</dbReference>
<protein>
    <recommendedName>
        <fullName evidence="4">SAP domain-containing protein</fullName>
    </recommendedName>
</protein>
<name>A0A812MYG7_SYMPI</name>
<evidence type="ECO:0000313" key="3">
    <source>
        <dbReference type="Proteomes" id="UP000649617"/>
    </source>
</evidence>
<evidence type="ECO:0000256" key="1">
    <source>
        <dbReference type="SAM" id="MobiDB-lite"/>
    </source>
</evidence>
<feature type="compositionally biased region" description="Basic and acidic residues" evidence="1">
    <location>
        <begin position="114"/>
        <end position="135"/>
    </location>
</feature>
<gene>
    <name evidence="2" type="ORF">SPIL2461_LOCUS6500</name>
</gene>
<accession>A0A812MYG7</accession>
<evidence type="ECO:0000313" key="2">
    <source>
        <dbReference type="EMBL" id="CAE7289193.1"/>
    </source>
</evidence>
<dbReference type="AlphaFoldDB" id="A0A812MYG7"/>
<comment type="caution">
    <text evidence="2">The sequence shown here is derived from an EMBL/GenBank/DDBJ whole genome shotgun (WGS) entry which is preliminary data.</text>
</comment>